<sequence length="101" mass="11614">MELQNIDFSSTFLFLGPPVLTDCVILSNTFSIISQLFLYILSCKASSVNLESLKKFCICCRLISVLLRFLAYHKNRYFMSSLVKRFPNKLRNILVPSHCIS</sequence>
<evidence type="ECO:0000313" key="1">
    <source>
        <dbReference type="EMBL" id="CAG6781026.1"/>
    </source>
</evidence>
<proteinExistence type="predicted"/>
<name>A0A8D9BGG3_9HEMI</name>
<accession>A0A8D9BGG3</accession>
<dbReference type="EMBL" id="HBUF01621216">
    <property type="protein sequence ID" value="CAG6781026.1"/>
    <property type="molecule type" value="Transcribed_RNA"/>
</dbReference>
<protein>
    <submittedName>
        <fullName evidence="1">Uncharacterized protein</fullName>
    </submittedName>
</protein>
<reference evidence="1" key="1">
    <citation type="submission" date="2021-05" db="EMBL/GenBank/DDBJ databases">
        <authorList>
            <person name="Alioto T."/>
            <person name="Alioto T."/>
            <person name="Gomez Garrido J."/>
        </authorList>
    </citation>
    <scope>NUCLEOTIDE SEQUENCE</scope>
</reference>
<organism evidence="1">
    <name type="scientific">Cacopsylla melanoneura</name>
    <dbReference type="NCBI Taxonomy" id="428564"/>
    <lineage>
        <taxon>Eukaryota</taxon>
        <taxon>Metazoa</taxon>
        <taxon>Ecdysozoa</taxon>
        <taxon>Arthropoda</taxon>
        <taxon>Hexapoda</taxon>
        <taxon>Insecta</taxon>
        <taxon>Pterygota</taxon>
        <taxon>Neoptera</taxon>
        <taxon>Paraneoptera</taxon>
        <taxon>Hemiptera</taxon>
        <taxon>Sternorrhyncha</taxon>
        <taxon>Psylloidea</taxon>
        <taxon>Psyllidae</taxon>
        <taxon>Psyllinae</taxon>
        <taxon>Cacopsylla</taxon>
    </lineage>
</organism>
<dbReference type="AlphaFoldDB" id="A0A8D9BGG3"/>